<dbReference type="Proteomes" id="UP000326553">
    <property type="component" value="Chromosome"/>
</dbReference>
<dbReference type="EMBL" id="CP023695">
    <property type="protein sequence ID" value="QEV21581.1"/>
    <property type="molecule type" value="Genomic_DNA"/>
</dbReference>
<dbReference type="NCBIfam" id="NF040586">
    <property type="entry name" value="FxSxx_TPR"/>
    <property type="match status" value="1"/>
</dbReference>
<protein>
    <submittedName>
        <fullName evidence="2">Tetratricopeptide repeat protein</fullName>
    </submittedName>
</protein>
<dbReference type="Gene3D" id="3.40.50.300">
    <property type="entry name" value="P-loop containing nucleotide triphosphate hydrolases"/>
    <property type="match status" value="1"/>
</dbReference>
<dbReference type="Pfam" id="PF13374">
    <property type="entry name" value="TPR_10"/>
    <property type="match status" value="3"/>
</dbReference>
<dbReference type="InterPro" id="IPR011990">
    <property type="entry name" value="TPR-like_helical_dom_sf"/>
</dbReference>
<evidence type="ECO:0000256" key="1">
    <source>
        <dbReference type="SAM" id="Coils"/>
    </source>
</evidence>
<dbReference type="KEGG" id="salw:CP975_32210"/>
<organism evidence="2 3">
    <name type="scientific">Streptomyces alboniger</name>
    <dbReference type="NCBI Taxonomy" id="132473"/>
    <lineage>
        <taxon>Bacteria</taxon>
        <taxon>Bacillati</taxon>
        <taxon>Actinomycetota</taxon>
        <taxon>Actinomycetes</taxon>
        <taxon>Kitasatosporales</taxon>
        <taxon>Streptomycetaceae</taxon>
        <taxon>Streptomyces</taxon>
        <taxon>Streptomyces aurantiacus group</taxon>
    </lineage>
</organism>
<dbReference type="InterPro" id="IPR027417">
    <property type="entry name" value="P-loop_NTPase"/>
</dbReference>
<accession>A0A5J6HTG4</accession>
<evidence type="ECO:0000313" key="2">
    <source>
        <dbReference type="EMBL" id="QEV21581.1"/>
    </source>
</evidence>
<dbReference type="SUPFAM" id="SSF48452">
    <property type="entry name" value="TPR-like"/>
    <property type="match status" value="3"/>
</dbReference>
<dbReference type="AlphaFoldDB" id="A0A5J6HTG4"/>
<keyword evidence="1" id="KW-0175">Coiled coil</keyword>
<dbReference type="SUPFAM" id="SSF52540">
    <property type="entry name" value="P-loop containing nucleoside triphosphate hydrolases"/>
    <property type="match status" value="1"/>
</dbReference>
<reference evidence="2 3" key="1">
    <citation type="submission" date="2017-09" db="EMBL/GenBank/DDBJ databases">
        <authorList>
            <person name="Lee N."/>
            <person name="Cho B.-K."/>
        </authorList>
    </citation>
    <scope>NUCLEOTIDE SEQUENCE [LARGE SCALE GENOMIC DNA]</scope>
    <source>
        <strain evidence="2 3">ATCC 12461</strain>
    </source>
</reference>
<dbReference type="PANTHER" id="PTHR46082:SF6">
    <property type="entry name" value="AAA+ ATPASE DOMAIN-CONTAINING PROTEIN-RELATED"/>
    <property type="match status" value="1"/>
</dbReference>
<dbReference type="InterPro" id="IPR053137">
    <property type="entry name" value="NLR-like"/>
</dbReference>
<evidence type="ECO:0000313" key="3">
    <source>
        <dbReference type="Proteomes" id="UP000326553"/>
    </source>
</evidence>
<dbReference type="PANTHER" id="PTHR46082">
    <property type="entry name" value="ATP/GTP-BINDING PROTEIN-RELATED"/>
    <property type="match status" value="1"/>
</dbReference>
<gene>
    <name evidence="2" type="ORF">CP975_32210</name>
</gene>
<proteinExistence type="predicted"/>
<name>A0A5J6HTG4_STRAD</name>
<feature type="coiled-coil region" evidence="1">
    <location>
        <begin position="115"/>
        <end position="149"/>
    </location>
</feature>
<sequence>MDHGSESRVDPSVAQTKEELSRFMHMLRARADSPSYRDLEKAAVSLGTSLPRTTLGEVLRGRRFPSKAFLLTFVRLCGADLEEMQVWEGVWNRLAVQYKVAEPSSTAVDPASPDLLHERRRSVVLERELKDLRAQLKQQSLLLERAARAWTNVGDALRREGHWASAGVVYGAVADLQSALPASGTDVAFRARLGVIEVLAAQGQYADAETAALQLTNECTKVLGADHPDTLAAQQMLVTLGNPPSARQISVRPGVSDPDGSLTLTRSEPHAASSRVPGALPPVWNLEPRNPQFTGRDGILRRLRERFDLGGASVVQALRGLGGVGKTQIAVEYAHQRAYAYDVVWWIAADDSSLVGDQIAALAVELALVERDTDTATAAAVAKAHLRGRDRWLIIFDNAEERAAVSEWLPGGPGHVLITSRVGGWESIAATMQVEGMAALESVALLQAHCPDLGRGEAELLAEQLDFLPLALCQAGGFLSETATEVGDYLNLLSTHPAALLSEGEAGDYPRSLAAVIGLSLDQLAQADPVGLAIVRVCALLAPESVPVRWLMTRGEWESGDDESIAVLTQVAEDEMRLRRAIGTAVRFGLAKGGRDGVRLHRLVQGVVKDLLPAIALESMRRHSHGMLVENDPGNPESPSTWAAWAHIVPHVLAVEPTTSRNPRLRPLACKASWYLIERGDADAGTRLAISLRSAWLRELGADDVHVLWVTRCLARGLREQGRYEEARRLYDDALPRYHRVLGPRHTDTLRLAHGSAINLRMLGRYEAARQLQGDTFDSYRDVLGQDHPHTLHSANHLAVDLSILGHHDEARRLHEDTLARYRRVIGDDHPDTLRSANHLAADLVALGDHAHAKALDEDTLDRCRRVFGEDHPYTLRAANSYATILRKLGDLRQALTLQEETLARSQQILGADHPQTLRTAHALSETLHHSQQLARAEDLQADTVQRYRQVLGDDHPDTRNSVDLLEKITARK</sequence>
<dbReference type="Pfam" id="PF13424">
    <property type="entry name" value="TPR_12"/>
    <property type="match status" value="2"/>
</dbReference>
<dbReference type="Gene3D" id="1.25.40.10">
    <property type="entry name" value="Tetratricopeptide repeat domain"/>
    <property type="match status" value="3"/>
</dbReference>
<keyword evidence="3" id="KW-1185">Reference proteome</keyword>
<dbReference type="Pfam" id="PF13560">
    <property type="entry name" value="HTH_31"/>
    <property type="match status" value="1"/>
</dbReference>